<feature type="domain" description="Ig-like" evidence="8">
    <location>
        <begin position="1706"/>
        <end position="1775"/>
    </location>
</feature>
<dbReference type="InterPro" id="IPR003006">
    <property type="entry name" value="Ig/MHC_CS"/>
</dbReference>
<proteinExistence type="predicted"/>
<dbReference type="InterPro" id="IPR051170">
    <property type="entry name" value="Neural/epithelial_adhesion"/>
</dbReference>
<dbReference type="Pfam" id="PF23560">
    <property type="entry name" value="GBD_Hemicentin"/>
    <property type="match status" value="1"/>
</dbReference>
<keyword evidence="5" id="KW-1015">Disulfide bond</keyword>
<dbReference type="InterPro" id="IPR007110">
    <property type="entry name" value="Ig-like_dom"/>
</dbReference>
<feature type="domain" description="Ig-like" evidence="8">
    <location>
        <begin position="1301"/>
        <end position="1403"/>
    </location>
</feature>
<dbReference type="GO" id="GO:0043005">
    <property type="term" value="C:neuron projection"/>
    <property type="evidence" value="ECO:0007669"/>
    <property type="project" value="TreeGrafter"/>
</dbReference>
<evidence type="ECO:0000256" key="7">
    <source>
        <dbReference type="ARBA" id="ARBA00023319"/>
    </source>
</evidence>
<feature type="domain" description="Ig-like" evidence="8">
    <location>
        <begin position="1004"/>
        <end position="1094"/>
    </location>
</feature>
<accession>A0A183A566</accession>
<evidence type="ECO:0000256" key="4">
    <source>
        <dbReference type="ARBA" id="ARBA00022737"/>
    </source>
</evidence>
<dbReference type="InterPro" id="IPR003599">
    <property type="entry name" value="Ig_sub"/>
</dbReference>
<dbReference type="Proteomes" id="UP000272942">
    <property type="component" value="Unassembled WGS sequence"/>
</dbReference>
<evidence type="ECO:0000256" key="2">
    <source>
        <dbReference type="ARBA" id="ARBA00022525"/>
    </source>
</evidence>
<comment type="subcellular location">
    <subcellularLocation>
        <location evidence="1">Secreted</location>
    </subcellularLocation>
</comment>
<dbReference type="PANTHER" id="PTHR12231">
    <property type="entry name" value="CTX-RELATED TYPE I TRANSMEMBRANE PROTEIN"/>
    <property type="match status" value="1"/>
</dbReference>
<evidence type="ECO:0000256" key="1">
    <source>
        <dbReference type="ARBA" id="ARBA00004613"/>
    </source>
</evidence>
<feature type="domain" description="Ig-like" evidence="8">
    <location>
        <begin position="610"/>
        <end position="712"/>
    </location>
</feature>
<dbReference type="InterPro" id="IPR003598">
    <property type="entry name" value="Ig_sub2"/>
</dbReference>
<evidence type="ECO:0000259" key="8">
    <source>
        <dbReference type="PROSITE" id="PS50835"/>
    </source>
</evidence>
<dbReference type="CDD" id="cd00096">
    <property type="entry name" value="Ig"/>
    <property type="match status" value="4"/>
</dbReference>
<dbReference type="SMART" id="SM00406">
    <property type="entry name" value="IGv"/>
    <property type="match status" value="3"/>
</dbReference>
<feature type="domain" description="Ig-like" evidence="8">
    <location>
        <begin position="906"/>
        <end position="997"/>
    </location>
</feature>
<dbReference type="PROSITE" id="PS50835">
    <property type="entry name" value="IG_LIKE"/>
    <property type="match status" value="12"/>
</dbReference>
<reference evidence="11" key="1">
    <citation type="submission" date="2016-06" db="UniProtKB">
        <authorList>
            <consortium name="WormBaseParasite"/>
        </authorList>
    </citation>
    <scope>IDENTIFICATION</scope>
</reference>
<dbReference type="FunFam" id="2.60.40.10:FF:000032">
    <property type="entry name" value="palladin isoform X1"/>
    <property type="match status" value="3"/>
</dbReference>
<keyword evidence="6" id="KW-0325">Glycoprotein</keyword>
<dbReference type="SMART" id="SM00408">
    <property type="entry name" value="IGc2"/>
    <property type="match status" value="13"/>
</dbReference>
<evidence type="ECO:0000313" key="11">
    <source>
        <dbReference type="WBParaSite" id="ECPE_0000210101-mRNA-1"/>
    </source>
</evidence>
<dbReference type="PANTHER" id="PTHR12231:SF253">
    <property type="entry name" value="DPR-INTERACTING PROTEIN ETA, ISOFORM B-RELATED"/>
    <property type="match status" value="1"/>
</dbReference>
<dbReference type="SMART" id="SM00409">
    <property type="entry name" value="IG"/>
    <property type="match status" value="12"/>
</dbReference>
<sequence length="1959" mass="215705">MSGNSRFIDVVNLKPRLNSHMASLIRSGLLICLLSYLIVVHGETELLRHSRSAYEQRTPEDALTYSSLRSYDIPEPLANVTLINGEDQGMTTSAISLAIVFDSTGSMGNDLKQVKIGARRILQRHMQRGEANYIKDFVLVKVHDPDVGPARVTTSTKTFYHYLDSVYTQGGGDCPEMTITGIELALEASRPNSLIYVFTDSSAKDYNRTSNVLNLIQQKQSQVVFVLTGFCNSTDEPGFEAYRQIATVSSGQLYIIGKGQVNEFMQVVEAAVEARKVHVLQQDTWGEYAKTYSFPVDAHLTQLTIHVTNHRRSQSIDVRIRNPEGKLIGTEDGLKRLMKAVSSVFVGSIDRPAPGEWTLEVSTKLDEAAAATDVPKDTDESLDQQAFSVRISGISDVDFLQGFATTPHPFNYGASRQPIGGVKNYIMVNMTGRFQPGRIDHFDMRSPNGTSLSRLPVKHTPNTQIYVSQHPVDPLHDHAYLQVSGRDSQGFAFQRYSKVALSGRKPRPIVITCPAKVELQRGATSDLSCFVSSEVPYTIKWYKDGKYLGGRPDENKVYNFASDVMFTIADANEDSHGIYSAEVVPTVAASELKIEGEYKDEVAVVILPPPPRVLVPRNTSVEPGANAVLTCNVFSLDEDVQIRWFRGLEPRFELKEGRRYRVETQQAAPPGGPAQAWTSKLTITAATKSDAGRYVCEAEHKGGVSEADGFLHIHVLPQVSTTTEEITFKDGGSLVVTCLAEGVPQPKISWLFNKVPITISGVDQSRITVHEDDLESRLIIQPANEKDAGQYTCVATNSAGNSTSTITASFISVPKIDKLEMSNLSPVVGKGQTFTCHVSGQPKPRVKWEFNGSPVTTGTQIRIDEEQGKLDLLVIDQRMKGEWTCIAENLAGATRESIQLEVGSPPKIRTDVAISKVLAEFSMDATLTCPVTGQPTPAVKWYRVTASGNVPIKYGDRYQLQKDNSLYIEDVNMEDGGTFVCEAANMYGKISHSVTVEIGGTKAPSISFTQPKQVALQGLQEKRLNCNVLDAKPAATVMWLKDNQPIDFGGSSKYSLDKYDLIIRDIRAKDEGIYTCIARNVVGKAKFDIELDVQAKPSFLDPDSGKRIEVTQGDNLVLECQVEGDPKPTVEWRKDGRRILPHGPTTAERGIGNGNGATGPAVVVSPDGYTLTVYSVNDAVAGSFTCSAINIHSVETKEFRVTVKTPPIISKDGPSEFELGQQEVGLLTCLVTASQPPATVRWFKNGQPLVPVPGRITLLDNGHTVEVRGKVEDDSGSFECRAENEAGTDSRFYQVTILVPPTVTTRDKITRRLVGAGHTVEIECGMTGYPEPRLTWQWNGKPLTTTGIGKDGAASNLGIQVVQHGPEQSNLIIRDMNSALQGNFTCIGTNKGGSTEIVYEVIALEKPTIEDFHEKAVVFVNNTITLTCEASGSPPPKITWFFQGQPLDLNKTYGYRDRHMAQNLTVKTIEIGGNITFTCVMSSNPPAQIKWLKDEKDIFSMMPQGPKNLMLLSASPYQGGEYTCVAENEAGSAKATTILTVFDRFSISPDGSMLTLLDVRAEDQGEFKCVAINIPGSWNYRYTLEVTSSPGILRHSSSQSRIDVNRGQDLRLQCLATANPEPVYQWLKDETPLTMRVLALGDDVVDSKSVRTNTTGISTRFSIHDNGRLLIVQNVQPEDAGRYTCVASNPVGEDRLEIAVTVSSAPNFPDGEDHESPVMERGKANSLWCNATGYPDPEIRWEYLYLNNVQSADAGNYRCVVTNEYGKARRQWAVEVMLPSHTNMPRLSALIALCSLIVFCHANNEPKSDVKWFKWHTDGQHGYDIVSNFKSPLFGQMIGAQREDKSAMWGGRPGDRFGGPGVRGAHGEHPPSMFNRFHHPEPFFDWAHKHPNGKASGSVLIVATTKEVSTENGKSKTDEYGSVRNEHFGDKDSGFYRSMWGPMGFRRWNVGPFHMNHFF</sequence>
<organism evidence="11">
    <name type="scientific">Echinostoma caproni</name>
    <dbReference type="NCBI Taxonomy" id="27848"/>
    <lineage>
        <taxon>Eukaryota</taxon>
        <taxon>Metazoa</taxon>
        <taxon>Spiralia</taxon>
        <taxon>Lophotrochozoa</taxon>
        <taxon>Platyhelminthes</taxon>
        <taxon>Trematoda</taxon>
        <taxon>Digenea</taxon>
        <taxon>Plagiorchiida</taxon>
        <taxon>Echinostomata</taxon>
        <taxon>Echinostomatoidea</taxon>
        <taxon>Echinostomatidae</taxon>
        <taxon>Echinostoma</taxon>
    </lineage>
</organism>
<name>A0A183A566_9TREM</name>
<dbReference type="SUPFAM" id="SSF53300">
    <property type="entry name" value="vWA-like"/>
    <property type="match status" value="1"/>
</dbReference>
<dbReference type="WBParaSite" id="ECPE_0000210101-mRNA-1">
    <property type="protein sequence ID" value="ECPE_0000210101-mRNA-1"/>
    <property type="gene ID" value="ECPE_0000210101"/>
</dbReference>
<protein>
    <submittedName>
        <fullName evidence="11">VWFA domain-containing protein</fullName>
    </submittedName>
</protein>
<dbReference type="Gene3D" id="2.60.40.10">
    <property type="entry name" value="Immunoglobulins"/>
    <property type="match status" value="13"/>
</dbReference>
<dbReference type="Pfam" id="PF07679">
    <property type="entry name" value="I-set"/>
    <property type="match status" value="6"/>
</dbReference>
<feature type="domain" description="Ig-like" evidence="8">
    <location>
        <begin position="1590"/>
        <end position="1703"/>
    </location>
</feature>
<feature type="domain" description="Ig-like" evidence="8">
    <location>
        <begin position="1407"/>
        <end position="1540"/>
    </location>
</feature>
<feature type="domain" description="Ig-like" evidence="8">
    <location>
        <begin position="1206"/>
        <end position="1296"/>
    </location>
</feature>
<feature type="domain" description="Ig-like" evidence="8">
    <location>
        <begin position="1097"/>
        <end position="1202"/>
    </location>
</feature>
<dbReference type="InterPro" id="IPR013106">
    <property type="entry name" value="Ig_V-set"/>
</dbReference>
<evidence type="ECO:0000256" key="5">
    <source>
        <dbReference type="ARBA" id="ARBA00023157"/>
    </source>
</evidence>
<dbReference type="Gene3D" id="3.40.50.410">
    <property type="entry name" value="von Willebrand factor, type A domain"/>
    <property type="match status" value="1"/>
</dbReference>
<evidence type="ECO:0000313" key="9">
    <source>
        <dbReference type="EMBL" id="VDP65418.1"/>
    </source>
</evidence>
<feature type="domain" description="Ig-like" evidence="8">
    <location>
        <begin position="717"/>
        <end position="809"/>
    </location>
</feature>
<dbReference type="InterPro" id="IPR036179">
    <property type="entry name" value="Ig-like_dom_sf"/>
</dbReference>
<keyword evidence="2" id="KW-0964">Secreted</keyword>
<feature type="domain" description="Ig-like" evidence="8">
    <location>
        <begin position="814"/>
        <end position="901"/>
    </location>
</feature>
<evidence type="ECO:0000256" key="3">
    <source>
        <dbReference type="ARBA" id="ARBA00022729"/>
    </source>
</evidence>
<feature type="domain" description="Ig-like" evidence="8">
    <location>
        <begin position="508"/>
        <end position="595"/>
    </location>
</feature>
<evidence type="ECO:0000313" key="10">
    <source>
        <dbReference type="Proteomes" id="UP000272942"/>
    </source>
</evidence>
<dbReference type="Pfam" id="PF13927">
    <property type="entry name" value="Ig_3"/>
    <property type="match status" value="6"/>
</dbReference>
<dbReference type="SUPFAM" id="SSF48726">
    <property type="entry name" value="Immunoglobulin"/>
    <property type="match status" value="13"/>
</dbReference>
<dbReference type="OrthoDB" id="5985519at2759"/>
<dbReference type="InterPro" id="IPR056475">
    <property type="entry name" value="GBD_Hemicentin/VWA7"/>
</dbReference>
<reference evidence="9 10" key="2">
    <citation type="submission" date="2018-11" db="EMBL/GenBank/DDBJ databases">
        <authorList>
            <consortium name="Pathogen Informatics"/>
        </authorList>
    </citation>
    <scope>NUCLEOTIDE SEQUENCE [LARGE SCALE GENOMIC DNA]</scope>
    <source>
        <strain evidence="9 10">Egypt</strain>
    </source>
</reference>
<dbReference type="EMBL" id="UZAN01039414">
    <property type="protein sequence ID" value="VDP65418.1"/>
    <property type="molecule type" value="Genomic_DNA"/>
</dbReference>
<dbReference type="GO" id="GO:0005576">
    <property type="term" value="C:extracellular region"/>
    <property type="evidence" value="ECO:0007669"/>
    <property type="project" value="UniProtKB-SubCell"/>
</dbReference>
<dbReference type="InterPro" id="IPR013783">
    <property type="entry name" value="Ig-like_fold"/>
</dbReference>
<dbReference type="PROSITE" id="PS00290">
    <property type="entry name" value="IG_MHC"/>
    <property type="match status" value="1"/>
</dbReference>
<keyword evidence="10" id="KW-1185">Reference proteome</keyword>
<dbReference type="Pfam" id="PF25106">
    <property type="entry name" value="VWA_4"/>
    <property type="match status" value="1"/>
</dbReference>
<keyword evidence="7" id="KW-0393">Immunoglobulin domain</keyword>
<evidence type="ECO:0000256" key="6">
    <source>
        <dbReference type="ARBA" id="ARBA00023180"/>
    </source>
</evidence>
<dbReference type="InterPro" id="IPR056861">
    <property type="entry name" value="HMCN1-like_VWA"/>
</dbReference>
<gene>
    <name evidence="9" type="ORF">ECPE_LOCUS2101</name>
</gene>
<keyword evidence="3" id="KW-0732">Signal</keyword>
<dbReference type="InterPro" id="IPR036465">
    <property type="entry name" value="vWFA_dom_sf"/>
</dbReference>
<dbReference type="InterPro" id="IPR013098">
    <property type="entry name" value="Ig_I-set"/>
</dbReference>
<keyword evidence="4" id="KW-0677">Repeat</keyword>